<proteinExistence type="predicted"/>
<dbReference type="AlphaFoldDB" id="A0A1F5WUR4"/>
<dbReference type="SUPFAM" id="SSF143422">
    <property type="entry name" value="Transposase IS200-like"/>
    <property type="match status" value="1"/>
</dbReference>
<reference evidence="2 3" key="1">
    <citation type="journal article" date="2016" name="Nat. Commun.">
        <title>Thousands of microbial genomes shed light on interconnected biogeochemical processes in an aquifer system.</title>
        <authorList>
            <person name="Anantharaman K."/>
            <person name="Brown C.T."/>
            <person name="Hug L.A."/>
            <person name="Sharon I."/>
            <person name="Castelle C.J."/>
            <person name="Probst A.J."/>
            <person name="Thomas B.C."/>
            <person name="Singh A."/>
            <person name="Wilkins M.J."/>
            <person name="Karaoz U."/>
            <person name="Brodie E.L."/>
            <person name="Williams K.H."/>
            <person name="Hubbard S.S."/>
            <person name="Banfield J.F."/>
        </authorList>
    </citation>
    <scope>NUCLEOTIDE SEQUENCE [LARGE SCALE GENOMIC DNA]</scope>
</reference>
<dbReference type="PANTHER" id="PTHR34322:SF2">
    <property type="entry name" value="TRANSPOSASE IS200-LIKE DOMAIN-CONTAINING PROTEIN"/>
    <property type="match status" value="1"/>
</dbReference>
<dbReference type="InterPro" id="IPR036515">
    <property type="entry name" value="Transposase_17_sf"/>
</dbReference>
<sequence>MRKIRFANGEFYHIYNRGVDKRSVFLDDTDFERFLQSMREFNSQKPIGSLFENSFRNKDQLGNRVAKLVDIVAYCLNKNHYHLILAQKIEGGISEFMHRLGTGYTQSFNIKYKRNGALFQGKFKALHVDSNEYLLNLSAYVNLNNQVHKIKNKMIKSSWEEYIDGNNHMCAKDIVLKQFDTLSEYKNFAGSSLQDILARKKLYKEMEKLLCE</sequence>
<dbReference type="Proteomes" id="UP000178425">
    <property type="component" value="Unassembled WGS sequence"/>
</dbReference>
<dbReference type="Pfam" id="PF01797">
    <property type="entry name" value="Y1_Tnp"/>
    <property type="match status" value="1"/>
</dbReference>
<dbReference type="GO" id="GO:0004803">
    <property type="term" value="F:transposase activity"/>
    <property type="evidence" value="ECO:0007669"/>
    <property type="project" value="InterPro"/>
</dbReference>
<dbReference type="GO" id="GO:0006313">
    <property type="term" value="P:DNA transposition"/>
    <property type="evidence" value="ECO:0007669"/>
    <property type="project" value="InterPro"/>
</dbReference>
<evidence type="ECO:0000313" key="2">
    <source>
        <dbReference type="EMBL" id="OGF79031.1"/>
    </source>
</evidence>
<dbReference type="InterPro" id="IPR002686">
    <property type="entry name" value="Transposase_17"/>
</dbReference>
<feature type="domain" description="Transposase IS200-like" evidence="1">
    <location>
        <begin position="7"/>
        <end position="144"/>
    </location>
</feature>
<dbReference type="SMART" id="SM01321">
    <property type="entry name" value="Y1_Tnp"/>
    <property type="match status" value="1"/>
</dbReference>
<evidence type="ECO:0000259" key="1">
    <source>
        <dbReference type="SMART" id="SM01321"/>
    </source>
</evidence>
<dbReference type="Gene3D" id="3.30.70.1290">
    <property type="entry name" value="Transposase IS200-like"/>
    <property type="match status" value="1"/>
</dbReference>
<dbReference type="GO" id="GO:0003677">
    <property type="term" value="F:DNA binding"/>
    <property type="evidence" value="ECO:0007669"/>
    <property type="project" value="InterPro"/>
</dbReference>
<dbReference type="EMBL" id="MFHI01000012">
    <property type="protein sequence ID" value="OGF79031.1"/>
    <property type="molecule type" value="Genomic_DNA"/>
</dbReference>
<gene>
    <name evidence="2" type="ORF">A2W54_00025</name>
</gene>
<name>A0A1F5WUR4_9BACT</name>
<protein>
    <recommendedName>
        <fullName evidence="1">Transposase IS200-like domain-containing protein</fullName>
    </recommendedName>
</protein>
<accession>A0A1F5WUR4</accession>
<dbReference type="PANTHER" id="PTHR34322">
    <property type="entry name" value="TRANSPOSASE, Y1_TNP DOMAIN-CONTAINING"/>
    <property type="match status" value="1"/>
</dbReference>
<evidence type="ECO:0000313" key="3">
    <source>
        <dbReference type="Proteomes" id="UP000178425"/>
    </source>
</evidence>
<comment type="caution">
    <text evidence="2">The sequence shown here is derived from an EMBL/GenBank/DDBJ whole genome shotgun (WGS) entry which is preliminary data.</text>
</comment>
<organism evidence="2 3">
    <name type="scientific">Candidatus Giovannonibacteria bacterium RIFCSPHIGHO2_02_43_13</name>
    <dbReference type="NCBI Taxonomy" id="1798330"/>
    <lineage>
        <taxon>Bacteria</taxon>
        <taxon>Candidatus Giovannoniibacteriota</taxon>
    </lineage>
</organism>